<dbReference type="InterPro" id="IPR038446">
    <property type="entry name" value="CEBP_ZZ_sf"/>
</dbReference>
<dbReference type="Pfam" id="PF16367">
    <property type="entry name" value="RRM_7"/>
    <property type="match status" value="1"/>
</dbReference>
<dbReference type="GO" id="GO:0008135">
    <property type="term" value="F:translation factor activity, RNA binding"/>
    <property type="evidence" value="ECO:0007669"/>
    <property type="project" value="TreeGrafter"/>
</dbReference>
<dbReference type="PANTHER" id="PTHR12566:SF9">
    <property type="entry name" value="CYTOPLASMIC POLYADENYLATION ELEMENT-BINDING PROTEIN 1"/>
    <property type="match status" value="1"/>
</dbReference>
<dbReference type="GO" id="GO:0045202">
    <property type="term" value="C:synapse"/>
    <property type="evidence" value="ECO:0007669"/>
    <property type="project" value="TreeGrafter"/>
</dbReference>
<sequence>MIGNDPLLDYIAKSHRQSFTMAESSCTWNGVLPTRQHTTVTYSTKVFLGGVPWEMSEECLMAIFRPLGVVRIEWPGKENRSSRPRGCAYLIFNEEDQVRKLLEICDVRMDDGKQKYFYRKEAEVIPWIEADSTYIKPTMQNLDPMTTVFVGALHGKLTAEGLATIMDELFDGVIYAAIDVDKNKYPMGAGRVTFDNTKSYVKAVRAAFVEIKTPKFKKKIQIDPYLEDHLCSTCNIQHGPYFCREITCFKYYCRTCWLGRHSLDPHFRHHNPMSRNSKSQTLVGIGPAATTPNIYPGLHR</sequence>
<dbReference type="InterPro" id="IPR000504">
    <property type="entry name" value="RRM_dom"/>
</dbReference>
<dbReference type="GO" id="GO:0000900">
    <property type="term" value="F:mRNA regulatory element binding translation repressor activity"/>
    <property type="evidence" value="ECO:0007669"/>
    <property type="project" value="TreeGrafter"/>
</dbReference>
<dbReference type="VEuPathDB" id="VectorBase:PPAPM1_009798"/>
<dbReference type="EnsemblMetazoa" id="PPAI007027-RA">
    <property type="protein sequence ID" value="PPAI007027-PA"/>
    <property type="gene ID" value="PPAI007027"/>
</dbReference>
<keyword evidence="2" id="KW-1185">Reference proteome</keyword>
<dbReference type="GO" id="GO:2000766">
    <property type="term" value="P:negative regulation of cytoplasmic translation"/>
    <property type="evidence" value="ECO:0007669"/>
    <property type="project" value="TreeGrafter"/>
</dbReference>
<dbReference type="PANTHER" id="PTHR12566">
    <property type="entry name" value="CYTOPLASMIC POLYADENYLATION ELEMENT BINDING PROTEIN CPEB"/>
    <property type="match status" value="1"/>
</dbReference>
<organism evidence="1 2">
    <name type="scientific">Phlebotomus papatasi</name>
    <name type="common">Sandfly</name>
    <dbReference type="NCBI Taxonomy" id="29031"/>
    <lineage>
        <taxon>Eukaryota</taxon>
        <taxon>Metazoa</taxon>
        <taxon>Ecdysozoa</taxon>
        <taxon>Arthropoda</taxon>
        <taxon>Hexapoda</taxon>
        <taxon>Insecta</taxon>
        <taxon>Pterygota</taxon>
        <taxon>Neoptera</taxon>
        <taxon>Endopterygota</taxon>
        <taxon>Diptera</taxon>
        <taxon>Nematocera</taxon>
        <taxon>Psychodoidea</taxon>
        <taxon>Psychodidae</taxon>
        <taxon>Phlebotomus</taxon>
        <taxon>Phlebotomus</taxon>
    </lineage>
</organism>
<dbReference type="SUPFAM" id="SSF54928">
    <property type="entry name" value="RNA-binding domain, RBD"/>
    <property type="match status" value="1"/>
</dbReference>
<dbReference type="InterPro" id="IPR032296">
    <property type="entry name" value="CEBP_ZZ"/>
</dbReference>
<dbReference type="Gene3D" id="4.10.640.40">
    <property type="entry name" value="Cytoplasmic polyadenylation element-binding protein, ZZ domain"/>
    <property type="match status" value="1"/>
</dbReference>
<protein>
    <submittedName>
        <fullName evidence="1">Uncharacterized protein</fullName>
    </submittedName>
</protein>
<dbReference type="GO" id="GO:0043005">
    <property type="term" value="C:neuron projection"/>
    <property type="evidence" value="ECO:0007669"/>
    <property type="project" value="TreeGrafter"/>
</dbReference>
<dbReference type="GO" id="GO:0003730">
    <property type="term" value="F:mRNA 3'-UTR binding"/>
    <property type="evidence" value="ECO:0007669"/>
    <property type="project" value="InterPro"/>
</dbReference>
<name>A0A1B0DG66_PHLPP</name>
<dbReference type="GO" id="GO:0005634">
    <property type="term" value="C:nucleus"/>
    <property type="evidence" value="ECO:0007669"/>
    <property type="project" value="TreeGrafter"/>
</dbReference>
<dbReference type="InterPro" id="IPR035979">
    <property type="entry name" value="RBD_domain_sf"/>
</dbReference>
<dbReference type="VEuPathDB" id="VectorBase:PPAI007027"/>
<dbReference type="CDD" id="cd19757">
    <property type="entry name" value="Bbox1"/>
    <property type="match status" value="1"/>
</dbReference>
<dbReference type="GO" id="GO:0043022">
    <property type="term" value="F:ribosome binding"/>
    <property type="evidence" value="ECO:0007669"/>
    <property type="project" value="TreeGrafter"/>
</dbReference>
<reference evidence="1" key="1">
    <citation type="submission" date="2022-08" db="UniProtKB">
        <authorList>
            <consortium name="EnsemblMetazoa"/>
        </authorList>
    </citation>
    <scope>IDENTIFICATION</scope>
    <source>
        <strain evidence="1">Israel</strain>
    </source>
</reference>
<evidence type="ECO:0000313" key="2">
    <source>
        <dbReference type="Proteomes" id="UP000092462"/>
    </source>
</evidence>
<proteinExistence type="predicted"/>
<dbReference type="Gene3D" id="3.30.70.330">
    <property type="match status" value="2"/>
</dbReference>
<dbReference type="InterPro" id="IPR034819">
    <property type="entry name" value="CPEB"/>
</dbReference>
<accession>A0A1B0DG66</accession>
<dbReference type="Pfam" id="PF16366">
    <property type="entry name" value="CEBP_ZZ"/>
    <property type="match status" value="1"/>
</dbReference>
<dbReference type="SMART" id="SM00360">
    <property type="entry name" value="RRM"/>
    <property type="match status" value="2"/>
</dbReference>
<dbReference type="EMBL" id="AJVK01059318">
    <property type="status" value="NOT_ANNOTATED_CDS"/>
    <property type="molecule type" value="Genomic_DNA"/>
</dbReference>
<dbReference type="FunFam" id="3.30.70.330:FF:000054">
    <property type="entry name" value="Cytoplasmic polyadenylation element-binding protein 1"/>
    <property type="match status" value="1"/>
</dbReference>
<dbReference type="AlphaFoldDB" id="A0A1B0DG66"/>
<dbReference type="PROSITE" id="PS50102">
    <property type="entry name" value="RRM"/>
    <property type="match status" value="1"/>
</dbReference>
<dbReference type="GO" id="GO:0005737">
    <property type="term" value="C:cytoplasm"/>
    <property type="evidence" value="ECO:0007669"/>
    <property type="project" value="TreeGrafter"/>
</dbReference>
<dbReference type="Proteomes" id="UP000092462">
    <property type="component" value="Unassembled WGS sequence"/>
</dbReference>
<evidence type="ECO:0000313" key="1">
    <source>
        <dbReference type="EnsemblMetazoa" id="PPAI007027-PA"/>
    </source>
</evidence>
<dbReference type="CDD" id="cd12725">
    <property type="entry name" value="RRM2_CPEB1"/>
    <property type="match status" value="1"/>
</dbReference>
<dbReference type="InterPro" id="IPR012677">
    <property type="entry name" value="Nucleotide-bd_a/b_plait_sf"/>
</dbReference>